<proteinExistence type="predicted"/>
<protein>
    <recommendedName>
        <fullName evidence="1">Reverse transcriptase zinc-binding domain-containing protein</fullName>
    </recommendedName>
</protein>
<evidence type="ECO:0000259" key="1">
    <source>
        <dbReference type="Pfam" id="PF13966"/>
    </source>
</evidence>
<reference evidence="2" key="1">
    <citation type="submission" date="2020-07" db="EMBL/GenBank/DDBJ databases">
        <authorList>
            <person name="Lin J."/>
        </authorList>
    </citation>
    <scope>NUCLEOTIDE SEQUENCE</scope>
</reference>
<dbReference type="PANTHER" id="PTHR36617">
    <property type="entry name" value="PROTEIN, PUTATIVE-RELATED"/>
    <property type="match status" value="1"/>
</dbReference>
<evidence type="ECO:0000313" key="2">
    <source>
        <dbReference type="EMBL" id="CAD1822879.1"/>
    </source>
</evidence>
<dbReference type="Pfam" id="PF13966">
    <property type="entry name" value="zf-RVT"/>
    <property type="match status" value="1"/>
</dbReference>
<name>A0A6V7NWC0_ANACO</name>
<feature type="domain" description="Reverse transcriptase zinc-binding" evidence="1">
    <location>
        <begin position="74"/>
        <end position="156"/>
    </location>
</feature>
<organism evidence="2">
    <name type="scientific">Ananas comosus var. bracteatus</name>
    <name type="common">red pineapple</name>
    <dbReference type="NCBI Taxonomy" id="296719"/>
    <lineage>
        <taxon>Eukaryota</taxon>
        <taxon>Viridiplantae</taxon>
        <taxon>Streptophyta</taxon>
        <taxon>Embryophyta</taxon>
        <taxon>Tracheophyta</taxon>
        <taxon>Spermatophyta</taxon>
        <taxon>Magnoliopsida</taxon>
        <taxon>Liliopsida</taxon>
        <taxon>Poales</taxon>
        <taxon>Bromeliaceae</taxon>
        <taxon>Bromelioideae</taxon>
        <taxon>Ananas</taxon>
    </lineage>
</organism>
<accession>A0A6V7NWC0</accession>
<sequence>MFPQLFNTVAGKNRRVREFAGTDGWRWHSILQEFTAHSTADQDSILALKDLVSTFNLSARGDEARWRWCNSGIFTVKSLYNFIQKGGVTETRFLLLWKNKLPLKVKIFGWLVLLKKVLTRDNLAKRGWSGVDTCSLCLDEAETIEHLFMNCYVTRALLGCLLPNKGFLRACMSIDSLWNMCCGKRGVVGRKESAKVAAVWWVIWLERNRRTFDNKKLSIRQLLADIRSLSSM</sequence>
<dbReference type="PANTHER" id="PTHR36617:SF5">
    <property type="entry name" value="OS05G0421675 PROTEIN"/>
    <property type="match status" value="1"/>
</dbReference>
<dbReference type="AlphaFoldDB" id="A0A6V7NWC0"/>
<dbReference type="InterPro" id="IPR026960">
    <property type="entry name" value="RVT-Znf"/>
</dbReference>
<gene>
    <name evidence="2" type="ORF">CB5_LOCUS6090</name>
</gene>
<dbReference type="EMBL" id="LR862142">
    <property type="protein sequence ID" value="CAD1822879.1"/>
    <property type="molecule type" value="Genomic_DNA"/>
</dbReference>